<comment type="caution">
    <text evidence="2">The sequence shown here is derived from an EMBL/GenBank/DDBJ whole genome shotgun (WGS) entry which is preliminary data.</text>
</comment>
<dbReference type="Proteomes" id="UP000094849">
    <property type="component" value="Unassembled WGS sequence"/>
</dbReference>
<keyword evidence="1" id="KW-0812">Transmembrane</keyword>
<dbReference type="EMBL" id="LVJZ01000003">
    <property type="protein sequence ID" value="ODB96709.1"/>
    <property type="molecule type" value="Genomic_DNA"/>
</dbReference>
<evidence type="ECO:0000256" key="1">
    <source>
        <dbReference type="SAM" id="Phobius"/>
    </source>
</evidence>
<feature type="transmembrane region" description="Helical" evidence="1">
    <location>
        <begin position="70"/>
        <end position="94"/>
    </location>
</feature>
<keyword evidence="1" id="KW-1133">Transmembrane helix</keyword>
<evidence type="ECO:0008006" key="4">
    <source>
        <dbReference type="Google" id="ProtNLM"/>
    </source>
</evidence>
<dbReference type="STRING" id="1818881.A3196_08050"/>
<dbReference type="InterPro" id="IPR018692">
    <property type="entry name" value="DUF2189"/>
</dbReference>
<protein>
    <recommendedName>
        <fullName evidence="4">DUF2189 domain-containing protein</fullName>
    </recommendedName>
</protein>
<feature type="transmembrane region" description="Helical" evidence="1">
    <location>
        <begin position="46"/>
        <end position="64"/>
    </location>
</feature>
<keyword evidence="1" id="KW-0472">Membrane</keyword>
<dbReference type="AlphaFoldDB" id="A0A1E2UPS7"/>
<dbReference type="Pfam" id="PF09955">
    <property type="entry name" value="DUF2189"/>
    <property type="match status" value="1"/>
</dbReference>
<gene>
    <name evidence="2" type="ORF">A3196_08050</name>
</gene>
<reference evidence="2 3" key="1">
    <citation type="submission" date="2016-03" db="EMBL/GenBank/DDBJ databases">
        <title>Chemosynthetic sulphur-oxidizing symbionts of marine invertebrate animals are capable of nitrogen fixation.</title>
        <authorList>
            <person name="Petersen J.M."/>
            <person name="Kemper A."/>
            <person name="Gruber-Vodicka H."/>
            <person name="Cardini U."/>
            <person name="Geest Mvander."/>
            <person name="Kleiner M."/>
            <person name="Bulgheresi S."/>
            <person name="Fussmann M."/>
            <person name="Herbold C."/>
            <person name="Seah B.K.B."/>
            <person name="Antony C.Paul."/>
            <person name="Liu D."/>
            <person name="Belitz A."/>
            <person name="Weber M."/>
        </authorList>
    </citation>
    <scope>NUCLEOTIDE SEQUENCE [LARGE SCALE GENOMIC DNA]</scope>
    <source>
        <strain evidence="2">G_D</strain>
    </source>
</reference>
<feature type="transmembrane region" description="Helical" evidence="1">
    <location>
        <begin position="220"/>
        <end position="250"/>
    </location>
</feature>
<evidence type="ECO:0000313" key="3">
    <source>
        <dbReference type="Proteomes" id="UP000094849"/>
    </source>
</evidence>
<accession>A0A1E2UPS7</accession>
<name>A0A1E2UPS7_9GAMM</name>
<dbReference type="RefSeq" id="WP_069004440.1">
    <property type="nucleotide sequence ID" value="NZ_LVJW01000003.1"/>
</dbReference>
<evidence type="ECO:0000313" key="2">
    <source>
        <dbReference type="EMBL" id="ODB96709.1"/>
    </source>
</evidence>
<organism evidence="2 3">
    <name type="scientific">Candidatus Thiodiazotropha endoloripes</name>
    <dbReference type="NCBI Taxonomy" id="1818881"/>
    <lineage>
        <taxon>Bacteria</taxon>
        <taxon>Pseudomonadati</taxon>
        <taxon>Pseudomonadota</taxon>
        <taxon>Gammaproteobacteria</taxon>
        <taxon>Chromatiales</taxon>
        <taxon>Sedimenticolaceae</taxon>
        <taxon>Candidatus Thiodiazotropha</taxon>
    </lineage>
</organism>
<feature type="transmembrane region" description="Helical" evidence="1">
    <location>
        <begin position="168"/>
        <end position="190"/>
    </location>
</feature>
<proteinExistence type="predicted"/>
<sequence length="267" mass="29556">MNHAVIHHYDDQPVTIAEVKEINSEQPWKWLSAGWQDIKTAPLKSLSYGLAMTVVSYLLMMLIITNEFYFLLPQLLAGFFLVAPLLGIGLYAISRQIESDKTPSFQQAADSIKDNYFNIFSMGLILVVALIAWVTLAHLIIALTFTGITPSTWQGFLVTLFGTWNGFQLLVAGTVSGAVIAFMIFSISAISVPMLIDRNCNAFDAIQTSWSAMRHNRMQLLLWGGILVAIIIAGFLTMFVGLIIGFPLAAHATWHAYRDLVVKQASV</sequence>
<dbReference type="OrthoDB" id="5621705at2"/>
<keyword evidence="3" id="KW-1185">Reference proteome</keyword>
<feature type="transmembrane region" description="Helical" evidence="1">
    <location>
        <begin position="115"/>
        <end position="148"/>
    </location>
</feature>